<accession>A0A1I4Z5Q3</accession>
<evidence type="ECO:0000313" key="1">
    <source>
        <dbReference type="EMBL" id="SFN45602.1"/>
    </source>
</evidence>
<dbReference type="AlphaFoldDB" id="A0A1I4Z5Q3"/>
<proteinExistence type="predicted"/>
<evidence type="ECO:0000313" key="2">
    <source>
        <dbReference type="Proteomes" id="UP000183766"/>
    </source>
</evidence>
<sequence>MRIVEHSVRRWESYPEADTETCLWEACVEHEGEYYEVQVEAREVGDDKMYYMGYIRNTQCIKAYFSDGWLGFGFSDIRGTCKYILKSMRKVIRGDYSSIRGAGHSVDMP</sequence>
<name>A0A1I4Z5Q3_9BACE</name>
<protein>
    <submittedName>
        <fullName evidence="1">Uncharacterized protein</fullName>
    </submittedName>
</protein>
<organism evidence="1 2">
    <name type="scientific">Bacteroides xylanisolvens</name>
    <dbReference type="NCBI Taxonomy" id="371601"/>
    <lineage>
        <taxon>Bacteria</taxon>
        <taxon>Pseudomonadati</taxon>
        <taxon>Bacteroidota</taxon>
        <taxon>Bacteroidia</taxon>
        <taxon>Bacteroidales</taxon>
        <taxon>Bacteroidaceae</taxon>
        <taxon>Bacteroides</taxon>
    </lineage>
</organism>
<gene>
    <name evidence="1" type="ORF">SAMN05216250_13518</name>
</gene>
<dbReference type="Proteomes" id="UP000183766">
    <property type="component" value="Unassembled WGS sequence"/>
</dbReference>
<dbReference type="RefSeq" id="WP_074910876.1">
    <property type="nucleotide sequence ID" value="NZ_FOUM01000035.1"/>
</dbReference>
<dbReference type="EMBL" id="FOUM01000035">
    <property type="protein sequence ID" value="SFN45602.1"/>
    <property type="molecule type" value="Genomic_DNA"/>
</dbReference>
<reference evidence="1 2" key="1">
    <citation type="submission" date="2016-10" db="EMBL/GenBank/DDBJ databases">
        <authorList>
            <person name="de Groot N.N."/>
        </authorList>
    </citation>
    <scope>NUCLEOTIDE SEQUENCE [LARGE SCALE GENOMIC DNA]</scope>
    <source>
        <strain evidence="1 2">NLAE-zl-C202</strain>
    </source>
</reference>